<keyword evidence="2" id="KW-1185">Reference proteome</keyword>
<dbReference type="eggNOG" id="COG2104">
    <property type="taxonomic scope" value="Bacteria"/>
</dbReference>
<dbReference type="EMBL" id="JPEO01000002">
    <property type="protein sequence ID" value="KFZ38370.1"/>
    <property type="molecule type" value="Genomic_DNA"/>
</dbReference>
<dbReference type="InterPro" id="IPR012675">
    <property type="entry name" value="Beta-grasp_dom_sf"/>
</dbReference>
<evidence type="ECO:0000313" key="2">
    <source>
        <dbReference type="Proteomes" id="UP000029264"/>
    </source>
</evidence>
<protein>
    <recommendedName>
        <fullName evidence="3">Thiamine biosynthesis protein ThiS</fullName>
    </recommendedName>
</protein>
<accession>A0A094JER0</accession>
<name>A0A094JER0_9GAMM</name>
<dbReference type="NCBIfam" id="TIGR01683">
    <property type="entry name" value="thiS"/>
    <property type="match status" value="1"/>
</dbReference>
<dbReference type="AlphaFoldDB" id="A0A094JER0"/>
<dbReference type="SUPFAM" id="SSF54285">
    <property type="entry name" value="MoaD/ThiS"/>
    <property type="match status" value="1"/>
</dbReference>
<comment type="caution">
    <text evidence="1">The sequence shown here is derived from an EMBL/GenBank/DDBJ whole genome shotgun (WGS) entry which is preliminary data.</text>
</comment>
<proteinExistence type="predicted"/>
<dbReference type="InterPro" id="IPR016155">
    <property type="entry name" value="Mopterin_synth/thiamin_S_b"/>
</dbReference>
<dbReference type="Proteomes" id="UP000029264">
    <property type="component" value="Unassembled WGS sequence"/>
</dbReference>
<evidence type="ECO:0000313" key="1">
    <source>
        <dbReference type="EMBL" id="KFZ38370.1"/>
    </source>
</evidence>
<sequence>MQQLRDSVKEVLMKLIINAVAEEVLLNISITTLLEQRDIAANSVAVVVNGVITPRSSWSTTICQANDEIEIFSAVAGG</sequence>
<dbReference type="CDD" id="cd00565">
    <property type="entry name" value="Ubl_ThiS"/>
    <property type="match status" value="1"/>
</dbReference>
<dbReference type="STRING" id="1515746.HR45_02685"/>
<dbReference type="InterPro" id="IPR010035">
    <property type="entry name" value="Thi_S"/>
</dbReference>
<dbReference type="PANTHER" id="PTHR34472:SF1">
    <property type="entry name" value="SULFUR CARRIER PROTEIN THIS"/>
    <property type="match status" value="1"/>
</dbReference>
<dbReference type="PANTHER" id="PTHR34472">
    <property type="entry name" value="SULFUR CARRIER PROTEIN THIS"/>
    <property type="match status" value="1"/>
</dbReference>
<reference evidence="1 2" key="1">
    <citation type="submission" date="2014-06" db="EMBL/GenBank/DDBJ databases">
        <title>Shewanella sp. YQH10.</title>
        <authorList>
            <person name="Liu Y."/>
            <person name="Zeng R."/>
        </authorList>
    </citation>
    <scope>NUCLEOTIDE SEQUENCE [LARGE SCALE GENOMIC DNA]</scope>
    <source>
        <strain evidence="1 2">YQH10</strain>
    </source>
</reference>
<organism evidence="1 2">
    <name type="scientific">Shewanella mangrovi</name>
    <dbReference type="NCBI Taxonomy" id="1515746"/>
    <lineage>
        <taxon>Bacteria</taxon>
        <taxon>Pseudomonadati</taxon>
        <taxon>Pseudomonadota</taxon>
        <taxon>Gammaproteobacteria</taxon>
        <taxon>Alteromonadales</taxon>
        <taxon>Shewanellaceae</taxon>
        <taxon>Shewanella</taxon>
    </lineage>
</organism>
<dbReference type="Gene3D" id="3.10.20.30">
    <property type="match status" value="1"/>
</dbReference>
<dbReference type="Pfam" id="PF02597">
    <property type="entry name" value="ThiS"/>
    <property type="match status" value="1"/>
</dbReference>
<dbReference type="InterPro" id="IPR003749">
    <property type="entry name" value="ThiS/MoaD-like"/>
</dbReference>
<evidence type="ECO:0008006" key="3">
    <source>
        <dbReference type="Google" id="ProtNLM"/>
    </source>
</evidence>
<gene>
    <name evidence="1" type="ORF">HR45_02685</name>
</gene>